<feature type="domain" description="HTH lysR-type" evidence="5">
    <location>
        <begin position="1"/>
        <end position="59"/>
    </location>
</feature>
<reference evidence="6" key="2">
    <citation type="submission" date="2023-01" db="EMBL/GenBank/DDBJ databases">
        <title>Draft genome sequence of Algimonas ampicilliniresistens strain NBRC 108219.</title>
        <authorList>
            <person name="Sun Q."/>
            <person name="Mori K."/>
        </authorList>
    </citation>
    <scope>NUCLEOTIDE SEQUENCE</scope>
    <source>
        <strain evidence="6">NBRC 108219</strain>
    </source>
</reference>
<evidence type="ECO:0000256" key="4">
    <source>
        <dbReference type="ARBA" id="ARBA00023163"/>
    </source>
</evidence>
<comment type="similarity">
    <text evidence="1">Belongs to the LysR transcriptional regulatory family.</text>
</comment>
<sequence length="303" mass="33148">MDRFTEAEMFVKTIEAGSITAAAEALSVDKSGVSRRLKSLEQRLGIKLLNRSTRMLSLTDAGRSYYERAQGLLRAWREMEDDASGADCALAGPIRIAAPLSFGLSQLGPALIDFQHDHPDIALDVDFSDRKVDLIAEGIDLAVRIGRLDDSALVARKLADVRMLCAASPDWLEHHGPVQSIDDLNGAPELSYRLRTARSWPYRAPDGQRGTLSTTSVMQASNGDFLTDAAIAGLGIVIQPDFILCDAVRAGQLLPMLPDYIFDAPSVYAVWSPTRHMPRRVRMLVDTLADRFGGIAPWSLAAR</sequence>
<keyword evidence="4" id="KW-0804">Transcription</keyword>
<evidence type="ECO:0000256" key="2">
    <source>
        <dbReference type="ARBA" id="ARBA00023015"/>
    </source>
</evidence>
<dbReference type="RefSeq" id="WP_284387577.1">
    <property type="nucleotide sequence ID" value="NZ_BSNK01000001.1"/>
</dbReference>
<name>A0ABQ5V5J4_9PROT</name>
<keyword evidence="7" id="KW-1185">Reference proteome</keyword>
<dbReference type="InterPro" id="IPR036390">
    <property type="entry name" value="WH_DNA-bd_sf"/>
</dbReference>
<proteinExistence type="inferred from homology"/>
<dbReference type="PANTHER" id="PTHR30537:SF71">
    <property type="entry name" value="TRANSCRIPTIONAL REGULATORY PROTEIN"/>
    <property type="match status" value="1"/>
</dbReference>
<gene>
    <name evidence="6" type="ORF">GCM10007853_06900</name>
</gene>
<evidence type="ECO:0000313" key="7">
    <source>
        <dbReference type="Proteomes" id="UP001161391"/>
    </source>
</evidence>
<dbReference type="Gene3D" id="1.10.10.10">
    <property type="entry name" value="Winged helix-like DNA-binding domain superfamily/Winged helix DNA-binding domain"/>
    <property type="match status" value="1"/>
</dbReference>
<comment type="caution">
    <text evidence="6">The sequence shown here is derived from an EMBL/GenBank/DDBJ whole genome shotgun (WGS) entry which is preliminary data.</text>
</comment>
<dbReference type="PANTHER" id="PTHR30537">
    <property type="entry name" value="HTH-TYPE TRANSCRIPTIONAL REGULATOR"/>
    <property type="match status" value="1"/>
</dbReference>
<accession>A0ABQ5V5J4</accession>
<evidence type="ECO:0000256" key="3">
    <source>
        <dbReference type="ARBA" id="ARBA00023125"/>
    </source>
</evidence>
<dbReference type="CDD" id="cd08422">
    <property type="entry name" value="PBP2_CrgA_like"/>
    <property type="match status" value="1"/>
</dbReference>
<evidence type="ECO:0000256" key="1">
    <source>
        <dbReference type="ARBA" id="ARBA00009437"/>
    </source>
</evidence>
<dbReference type="Gene3D" id="3.40.190.290">
    <property type="match status" value="1"/>
</dbReference>
<evidence type="ECO:0000259" key="5">
    <source>
        <dbReference type="PROSITE" id="PS50931"/>
    </source>
</evidence>
<keyword evidence="3" id="KW-0238">DNA-binding</keyword>
<dbReference type="SUPFAM" id="SSF46785">
    <property type="entry name" value="Winged helix' DNA-binding domain"/>
    <property type="match status" value="1"/>
</dbReference>
<dbReference type="Pfam" id="PF00126">
    <property type="entry name" value="HTH_1"/>
    <property type="match status" value="1"/>
</dbReference>
<dbReference type="PROSITE" id="PS50931">
    <property type="entry name" value="HTH_LYSR"/>
    <property type="match status" value="1"/>
</dbReference>
<reference evidence="6" key="1">
    <citation type="journal article" date="2014" name="Int. J. Syst. Evol. Microbiol.">
        <title>Complete genome of a new Firmicutes species belonging to the dominant human colonic microbiota ('Ruminococcus bicirculans') reveals two chromosomes and a selective capacity to utilize plant glucans.</title>
        <authorList>
            <consortium name="NISC Comparative Sequencing Program"/>
            <person name="Wegmann U."/>
            <person name="Louis P."/>
            <person name="Goesmann A."/>
            <person name="Henrissat B."/>
            <person name="Duncan S.H."/>
            <person name="Flint H.J."/>
        </authorList>
    </citation>
    <scope>NUCLEOTIDE SEQUENCE</scope>
    <source>
        <strain evidence="6">NBRC 108219</strain>
    </source>
</reference>
<organism evidence="6 7">
    <name type="scientific">Algimonas ampicilliniresistens</name>
    <dbReference type="NCBI Taxonomy" id="1298735"/>
    <lineage>
        <taxon>Bacteria</taxon>
        <taxon>Pseudomonadati</taxon>
        <taxon>Pseudomonadota</taxon>
        <taxon>Alphaproteobacteria</taxon>
        <taxon>Maricaulales</taxon>
        <taxon>Robiginitomaculaceae</taxon>
        <taxon>Algimonas</taxon>
    </lineage>
</organism>
<dbReference type="InterPro" id="IPR058163">
    <property type="entry name" value="LysR-type_TF_proteobact-type"/>
</dbReference>
<dbReference type="SUPFAM" id="SSF53850">
    <property type="entry name" value="Periplasmic binding protein-like II"/>
    <property type="match status" value="1"/>
</dbReference>
<evidence type="ECO:0000313" key="6">
    <source>
        <dbReference type="EMBL" id="GLQ22816.1"/>
    </source>
</evidence>
<dbReference type="InterPro" id="IPR005119">
    <property type="entry name" value="LysR_subst-bd"/>
</dbReference>
<dbReference type="InterPro" id="IPR036388">
    <property type="entry name" value="WH-like_DNA-bd_sf"/>
</dbReference>
<dbReference type="InterPro" id="IPR000847">
    <property type="entry name" value="LysR_HTH_N"/>
</dbReference>
<dbReference type="Proteomes" id="UP001161391">
    <property type="component" value="Unassembled WGS sequence"/>
</dbReference>
<dbReference type="PRINTS" id="PR00039">
    <property type="entry name" value="HTHLYSR"/>
</dbReference>
<keyword evidence="2" id="KW-0805">Transcription regulation</keyword>
<dbReference type="EMBL" id="BSNK01000001">
    <property type="protein sequence ID" value="GLQ22816.1"/>
    <property type="molecule type" value="Genomic_DNA"/>
</dbReference>
<protein>
    <submittedName>
        <fullName evidence="6">LysR family transcriptional regulator</fullName>
    </submittedName>
</protein>
<dbReference type="Pfam" id="PF03466">
    <property type="entry name" value="LysR_substrate"/>
    <property type="match status" value="1"/>
</dbReference>